<comment type="caution">
    <text evidence="1">The sequence shown here is derived from an EMBL/GenBank/DDBJ whole genome shotgun (WGS) entry which is preliminary data.</text>
</comment>
<evidence type="ECO:0000313" key="2">
    <source>
        <dbReference type="Proteomes" id="UP000300142"/>
    </source>
</evidence>
<proteinExistence type="predicted"/>
<keyword evidence="2" id="KW-1185">Reference proteome</keyword>
<sequence length="235" mass="27575">MMLLLKCHKYMDDLNLHLQILVKEACKYPKNTRQHRQAINGLLRSLLKSGRIWRPSAGNDNNEDIYEEALQKTLVDLSSKTLCEKYDPDRGLFLHWFNRCLINKYRDEIRTVKGYQDRIQSVLENGEISIDPLEQRVSPIDATLLTPIWESFKQWIIEDPDNVLKDCHIRDNPKANCQLFAELKLIMGKEWQEIADTVGSPQGSLKSHWNRKCEPLLQKWLAENQKLFGEENNDR</sequence>
<dbReference type="AlphaFoldDB" id="A0A479ZW38"/>
<organism evidence="1 2">
    <name type="scientific">Sphaerospermopsis reniformis</name>
    <dbReference type="NCBI Taxonomy" id="531300"/>
    <lineage>
        <taxon>Bacteria</taxon>
        <taxon>Bacillati</taxon>
        <taxon>Cyanobacteriota</taxon>
        <taxon>Cyanophyceae</taxon>
        <taxon>Nostocales</taxon>
        <taxon>Aphanizomenonaceae</taxon>
        <taxon>Sphaerospermopsis</taxon>
    </lineage>
</organism>
<gene>
    <name evidence="1" type="ORF">SR1949_19410</name>
</gene>
<name>A0A479ZW38_9CYAN</name>
<evidence type="ECO:0000313" key="1">
    <source>
        <dbReference type="EMBL" id="GCL36835.1"/>
    </source>
</evidence>
<dbReference type="Proteomes" id="UP000300142">
    <property type="component" value="Unassembled WGS sequence"/>
</dbReference>
<accession>A0A479ZW38</accession>
<protein>
    <submittedName>
        <fullName evidence="1">Uncharacterized protein</fullName>
    </submittedName>
</protein>
<dbReference type="EMBL" id="BJCE01000051">
    <property type="protein sequence ID" value="GCL36835.1"/>
    <property type="molecule type" value="Genomic_DNA"/>
</dbReference>
<reference evidence="2" key="1">
    <citation type="submission" date="2019-02" db="EMBL/GenBank/DDBJ databases">
        <title>Draft genome sequence of Sphaerospermopsis reniformis NIES-1949.</title>
        <authorList>
            <person name="Yamaguchi H."/>
            <person name="Suzuki S."/>
            <person name="Kawachi M."/>
        </authorList>
    </citation>
    <scope>NUCLEOTIDE SEQUENCE [LARGE SCALE GENOMIC DNA]</scope>
    <source>
        <strain evidence="2">NIES-1949</strain>
    </source>
</reference>